<keyword evidence="1" id="KW-0472">Membrane</keyword>
<evidence type="ECO:0000256" key="1">
    <source>
        <dbReference type="SAM" id="Phobius"/>
    </source>
</evidence>
<dbReference type="Proteomes" id="UP000243180">
    <property type="component" value="Chromosome"/>
</dbReference>
<feature type="transmembrane region" description="Helical" evidence="1">
    <location>
        <begin position="30"/>
        <end position="50"/>
    </location>
</feature>
<dbReference type="SUPFAM" id="SSF103481">
    <property type="entry name" value="Multidrug resistance efflux transporter EmrE"/>
    <property type="match status" value="1"/>
</dbReference>
<feature type="transmembrane region" description="Helical" evidence="1">
    <location>
        <begin position="70"/>
        <end position="90"/>
    </location>
</feature>
<evidence type="ECO:0000313" key="3">
    <source>
        <dbReference type="EMBL" id="BAV32998.1"/>
    </source>
</evidence>
<keyword evidence="1" id="KW-0812">Transmembrane</keyword>
<dbReference type="EMBL" id="AP014879">
    <property type="protein sequence ID" value="BAV32998.1"/>
    <property type="molecule type" value="Genomic_DNA"/>
</dbReference>
<dbReference type="AlphaFoldDB" id="A0A1B4XDY9"/>
<feature type="transmembrane region" description="Helical" evidence="1">
    <location>
        <begin position="97"/>
        <end position="116"/>
    </location>
</feature>
<sequence>MQIPWYVTALGAALVWGVHYPLVDHALKKLSLVSVLLLTALPIVVLGLFFHRTLAADYAVWTTLGTGTRARVLALALTSLLGSVLLFLSIAGKNATLASLIEISYPVFVALFAWLLFREIHINPSVIIGGLLVFAGVVMIVWNNP</sequence>
<evidence type="ECO:0000259" key="2">
    <source>
        <dbReference type="Pfam" id="PF00892"/>
    </source>
</evidence>
<accession>A0A1B4XDY9</accession>
<feature type="transmembrane region" description="Helical" evidence="1">
    <location>
        <begin position="6"/>
        <end position="23"/>
    </location>
</feature>
<dbReference type="Pfam" id="PF00892">
    <property type="entry name" value="EamA"/>
    <property type="match status" value="1"/>
</dbReference>
<evidence type="ECO:0000313" key="4">
    <source>
        <dbReference type="Proteomes" id="UP000243180"/>
    </source>
</evidence>
<dbReference type="OrthoDB" id="5568153at2"/>
<feature type="domain" description="EamA" evidence="2">
    <location>
        <begin position="4"/>
        <end position="141"/>
    </location>
</feature>
<keyword evidence="4" id="KW-1185">Reference proteome</keyword>
<dbReference type="GO" id="GO:0016020">
    <property type="term" value="C:membrane"/>
    <property type="evidence" value="ECO:0007669"/>
    <property type="project" value="InterPro"/>
</dbReference>
<dbReference type="InterPro" id="IPR037185">
    <property type="entry name" value="EmrE-like"/>
</dbReference>
<reference evidence="3 4" key="1">
    <citation type="submission" date="2015-05" db="EMBL/GenBank/DDBJ databases">
        <title>Complete genome sequence of a sulfur-oxidizing gammaproteobacterium strain HA5.</title>
        <authorList>
            <person name="Miura A."/>
            <person name="Kojima H."/>
            <person name="Fukui M."/>
        </authorList>
    </citation>
    <scope>NUCLEOTIDE SEQUENCE [LARGE SCALE GENOMIC DNA]</scope>
    <source>
        <strain evidence="3 4">HA5</strain>
    </source>
</reference>
<feature type="transmembrane region" description="Helical" evidence="1">
    <location>
        <begin position="122"/>
        <end position="142"/>
    </location>
</feature>
<keyword evidence="1" id="KW-1133">Transmembrane helix</keyword>
<proteinExistence type="predicted"/>
<dbReference type="InParanoid" id="A0A1B4XDY9"/>
<name>A0A1B4XDY9_9GAMM</name>
<gene>
    <name evidence="3" type="ORF">SCL_0676</name>
</gene>
<dbReference type="KEGG" id="slim:SCL_0676"/>
<dbReference type="RefSeq" id="WP_096359906.1">
    <property type="nucleotide sequence ID" value="NZ_AP014879.1"/>
</dbReference>
<dbReference type="InterPro" id="IPR000620">
    <property type="entry name" value="EamA_dom"/>
</dbReference>
<organism evidence="3 4">
    <name type="scientific">Sulfuricaulis limicola</name>
    <dbReference type="NCBI Taxonomy" id="1620215"/>
    <lineage>
        <taxon>Bacteria</taxon>
        <taxon>Pseudomonadati</taxon>
        <taxon>Pseudomonadota</taxon>
        <taxon>Gammaproteobacteria</taxon>
        <taxon>Acidiferrobacterales</taxon>
        <taxon>Acidiferrobacteraceae</taxon>
        <taxon>Sulfuricaulis</taxon>
    </lineage>
</organism>
<protein>
    <submittedName>
        <fullName evidence="3">Membrane protein</fullName>
    </submittedName>
</protein>